<keyword evidence="2" id="KW-1185">Reference proteome</keyword>
<organism evidence="1 2">
    <name type="scientific">Roseovarius atlanticus</name>
    <dbReference type="NCBI Taxonomy" id="1641875"/>
    <lineage>
        <taxon>Bacteria</taxon>
        <taxon>Pseudomonadati</taxon>
        <taxon>Pseudomonadota</taxon>
        <taxon>Alphaproteobacteria</taxon>
        <taxon>Rhodobacterales</taxon>
        <taxon>Roseobacteraceae</taxon>
        <taxon>Roseovarius</taxon>
    </lineage>
</organism>
<dbReference type="STRING" id="1641875.XM53_06930"/>
<dbReference type="OrthoDB" id="771388at2"/>
<protein>
    <submittedName>
        <fullName evidence="1">Uncharacterized protein</fullName>
    </submittedName>
</protein>
<sequence length="70" mass="7125">MRLEQSIDCPDCGTPIAIETRALMEGASFACGTCGAEISMAGRAGESWGAAQAKFAALKADMLKAGEGEA</sequence>
<evidence type="ECO:0000313" key="2">
    <source>
        <dbReference type="Proteomes" id="UP000051295"/>
    </source>
</evidence>
<dbReference type="Gene3D" id="2.20.28.160">
    <property type="match status" value="1"/>
</dbReference>
<name>A0A0T5NWK8_9RHOB</name>
<proteinExistence type="predicted"/>
<reference evidence="1 2" key="1">
    <citation type="submission" date="2015-04" db="EMBL/GenBank/DDBJ databases">
        <title>The draft genome sequence of Roseovarius sp.R12b.</title>
        <authorList>
            <person name="Li G."/>
            <person name="Lai Q."/>
            <person name="Shao Z."/>
            <person name="Yan P."/>
        </authorList>
    </citation>
    <scope>NUCLEOTIDE SEQUENCE [LARGE SCALE GENOMIC DNA]</scope>
    <source>
        <strain evidence="1 2">R12B</strain>
    </source>
</reference>
<dbReference type="EMBL" id="LAXJ01000006">
    <property type="protein sequence ID" value="KRS13317.1"/>
    <property type="molecule type" value="Genomic_DNA"/>
</dbReference>
<evidence type="ECO:0000313" key="1">
    <source>
        <dbReference type="EMBL" id="KRS13317.1"/>
    </source>
</evidence>
<gene>
    <name evidence="1" type="ORF">XM53_06930</name>
</gene>
<accession>A0A0T5NWK8</accession>
<dbReference type="Proteomes" id="UP000051295">
    <property type="component" value="Unassembled WGS sequence"/>
</dbReference>
<comment type="caution">
    <text evidence="1">The sequence shown here is derived from an EMBL/GenBank/DDBJ whole genome shotgun (WGS) entry which is preliminary data.</text>
</comment>
<dbReference type="RefSeq" id="WP_057791684.1">
    <property type="nucleotide sequence ID" value="NZ_LAXJ01000006.1"/>
</dbReference>
<dbReference type="PATRIC" id="fig|1641875.4.peg.3769"/>
<dbReference type="AlphaFoldDB" id="A0A0T5NWK8"/>